<dbReference type="InterPro" id="IPR000340">
    <property type="entry name" value="Dual-sp_phosphatase_cat-dom"/>
</dbReference>
<feature type="region of interest" description="Disordered" evidence="2">
    <location>
        <begin position="200"/>
        <end position="228"/>
    </location>
</feature>
<proteinExistence type="inferred from homology"/>
<dbReference type="InterPro" id="IPR052449">
    <property type="entry name" value="STYX-Interacting_Phosphatase"/>
</dbReference>
<protein>
    <recommendedName>
        <fullName evidence="3">Tyrosine-protein phosphatase domain-containing protein</fullName>
    </recommendedName>
</protein>
<gene>
    <name evidence="4" type="ORF">BN980_GECA04s02166g</name>
</gene>
<name>A0A0J9X730_GEOCN</name>
<evidence type="ECO:0000259" key="3">
    <source>
        <dbReference type="SMART" id="SM00195"/>
    </source>
</evidence>
<feature type="domain" description="Tyrosine-protein phosphatase" evidence="3">
    <location>
        <begin position="40"/>
        <end position="188"/>
    </location>
</feature>
<evidence type="ECO:0000256" key="2">
    <source>
        <dbReference type="SAM" id="MobiDB-lite"/>
    </source>
</evidence>
<dbReference type="SMART" id="SM00195">
    <property type="entry name" value="DSPc"/>
    <property type="match status" value="1"/>
</dbReference>
<dbReference type="GO" id="GO:0070372">
    <property type="term" value="P:regulation of ERK1 and ERK2 cascade"/>
    <property type="evidence" value="ECO:0007669"/>
    <property type="project" value="TreeGrafter"/>
</dbReference>
<dbReference type="Pfam" id="PF00782">
    <property type="entry name" value="DSPc"/>
    <property type="match status" value="1"/>
</dbReference>
<dbReference type="GO" id="GO:1990444">
    <property type="term" value="F:F-box domain binding"/>
    <property type="evidence" value="ECO:0007669"/>
    <property type="project" value="TreeGrafter"/>
</dbReference>
<evidence type="ECO:0000256" key="1">
    <source>
        <dbReference type="ARBA" id="ARBA00009649"/>
    </source>
</evidence>
<dbReference type="SUPFAM" id="SSF52799">
    <property type="entry name" value="(Phosphotyrosine protein) phosphatases II"/>
    <property type="match status" value="1"/>
</dbReference>
<dbReference type="Proteomes" id="UP000242525">
    <property type="component" value="Unassembled WGS sequence"/>
</dbReference>
<dbReference type="InterPro" id="IPR020422">
    <property type="entry name" value="TYR_PHOSPHATASE_DUAL_dom"/>
</dbReference>
<sequence length="228" mass="25486">MIDHFTQETSKISLPKVIIPPCHFDESSTGSTWAYELRHKAQEIIPGLWIGPLRMLRDTEFIQNNNIRVLISVTDVRTVPVVLRDVYIPSKEYLCHSIDPGNHSTNPLAIVPQLAGTCDIIKNAQNNGVGTFIFCETGNEQSAVVAAAYIMHDRGIDLIPAIQIVQSRRFSISLDDAAKHNLQTFADICKVRSAESSGAYSTARKKSRVRDYDDDEKNSIAAQKRQYV</sequence>
<evidence type="ECO:0000313" key="5">
    <source>
        <dbReference type="Proteomes" id="UP000242525"/>
    </source>
</evidence>
<dbReference type="GO" id="GO:0140096">
    <property type="term" value="F:catalytic activity, acting on a protein"/>
    <property type="evidence" value="ECO:0007669"/>
    <property type="project" value="UniProtKB-ARBA"/>
</dbReference>
<reference evidence="4" key="1">
    <citation type="submission" date="2014-03" db="EMBL/GenBank/DDBJ databases">
        <authorList>
            <person name="Casaregola S."/>
        </authorList>
    </citation>
    <scope>NUCLEOTIDE SEQUENCE [LARGE SCALE GENOMIC DNA]</scope>
    <source>
        <strain evidence="4">CLIB 918</strain>
    </source>
</reference>
<dbReference type="CDD" id="cd14498">
    <property type="entry name" value="DSP"/>
    <property type="match status" value="1"/>
</dbReference>
<dbReference type="PANTHER" id="PTHR46588">
    <property type="entry name" value="SERINE/THREONINE/TYROSINE-INTERACTING PROTEIN"/>
    <property type="match status" value="1"/>
</dbReference>
<accession>A0A0J9X730</accession>
<dbReference type="GO" id="GO:0005737">
    <property type="term" value="C:cytoplasm"/>
    <property type="evidence" value="ECO:0007669"/>
    <property type="project" value="TreeGrafter"/>
</dbReference>
<evidence type="ECO:0000313" key="4">
    <source>
        <dbReference type="EMBL" id="CDO52963.1"/>
    </source>
</evidence>
<dbReference type="EMBL" id="CCBN010000004">
    <property type="protein sequence ID" value="CDO52963.1"/>
    <property type="molecule type" value="Genomic_DNA"/>
</dbReference>
<organism evidence="4 5">
    <name type="scientific">Geotrichum candidum</name>
    <name type="common">Oospora lactis</name>
    <name type="synonym">Dipodascus geotrichum</name>
    <dbReference type="NCBI Taxonomy" id="1173061"/>
    <lineage>
        <taxon>Eukaryota</taxon>
        <taxon>Fungi</taxon>
        <taxon>Dikarya</taxon>
        <taxon>Ascomycota</taxon>
        <taxon>Saccharomycotina</taxon>
        <taxon>Dipodascomycetes</taxon>
        <taxon>Dipodascales</taxon>
        <taxon>Dipodascaceae</taxon>
        <taxon>Geotrichum</taxon>
    </lineage>
</organism>
<dbReference type="Gene3D" id="3.90.190.10">
    <property type="entry name" value="Protein tyrosine phosphatase superfamily"/>
    <property type="match status" value="1"/>
</dbReference>
<dbReference type="STRING" id="1173061.A0A0J9X730"/>
<keyword evidence="5" id="KW-1185">Reference proteome</keyword>
<dbReference type="InterPro" id="IPR029021">
    <property type="entry name" value="Prot-tyrosine_phosphatase-like"/>
</dbReference>
<comment type="caution">
    <text evidence="4">The sequence shown here is derived from an EMBL/GenBank/DDBJ whole genome shotgun (WGS) entry which is preliminary data.</text>
</comment>
<comment type="similarity">
    <text evidence="1">Belongs to the protein-tyrosine phosphatase family. Non-receptor class subfamily.</text>
</comment>
<dbReference type="GO" id="GO:0062026">
    <property type="term" value="P:negative regulation of SCF-dependent proteasomal ubiquitin-dependent catabolic process"/>
    <property type="evidence" value="ECO:0007669"/>
    <property type="project" value="TreeGrafter"/>
</dbReference>
<dbReference type="AlphaFoldDB" id="A0A0J9X730"/>
<dbReference type="OrthoDB" id="10252009at2759"/>
<dbReference type="PANTHER" id="PTHR46588:SF1">
    <property type="entry name" value="SERINE_THREONINE_TYROSINE-INTERACTING PROTEIN"/>
    <property type="match status" value="1"/>
</dbReference>
<dbReference type="GO" id="GO:0005654">
    <property type="term" value="C:nucleoplasm"/>
    <property type="evidence" value="ECO:0007669"/>
    <property type="project" value="TreeGrafter"/>
</dbReference>